<evidence type="ECO:0000313" key="1">
    <source>
        <dbReference type="EMBL" id="QHT16828.1"/>
    </source>
</evidence>
<dbReference type="AlphaFoldDB" id="A0A6C0DIR1"/>
<organism evidence="1">
    <name type="scientific">viral metagenome</name>
    <dbReference type="NCBI Taxonomy" id="1070528"/>
    <lineage>
        <taxon>unclassified sequences</taxon>
        <taxon>metagenomes</taxon>
        <taxon>organismal metagenomes</taxon>
    </lineage>
</organism>
<dbReference type="EMBL" id="MN739627">
    <property type="protein sequence ID" value="QHT16828.1"/>
    <property type="molecule type" value="Genomic_DNA"/>
</dbReference>
<proteinExistence type="predicted"/>
<name>A0A6C0DIR1_9ZZZZ</name>
<evidence type="ECO:0008006" key="2">
    <source>
        <dbReference type="Google" id="ProtNLM"/>
    </source>
</evidence>
<reference evidence="1" key="1">
    <citation type="journal article" date="2020" name="Nature">
        <title>Giant virus diversity and host interactions through global metagenomics.</title>
        <authorList>
            <person name="Schulz F."/>
            <person name="Roux S."/>
            <person name="Paez-Espino D."/>
            <person name="Jungbluth S."/>
            <person name="Walsh D.A."/>
            <person name="Denef V.J."/>
            <person name="McMahon K.D."/>
            <person name="Konstantinidis K.T."/>
            <person name="Eloe-Fadrosh E.A."/>
            <person name="Kyrpides N.C."/>
            <person name="Woyke T."/>
        </authorList>
    </citation>
    <scope>NUCLEOTIDE SEQUENCE</scope>
    <source>
        <strain evidence="1">GVMAG-M-3300023174-207</strain>
    </source>
</reference>
<protein>
    <recommendedName>
        <fullName evidence="2">Glycosyl transferase family 1 domain-containing protein</fullName>
    </recommendedName>
</protein>
<sequence>MKRIAILNVSGQHLCCIGFLFELFKDYIIEVFIPHDRERYCEYYKSLYERSIIELKNKDSFKKEDYDLAININSHDSVNRNGIVSIAHVIQHTDKTNNFISLTPWIKGENITYIFPLYKGLKTENYENIILLFGSFGSDCVDDDLRNFINYLKEYQFYFIGGGSRHIHEFDNYPNVKQIDDKVGIYDLVEYIKKSKFILTRKTPYQNTDRYSGALGHSISHRKPMIIQKITSESYDLPGIIFDKEYSEVMDTIKNMSDKDYKKHLTDIDLSSERISENNSKYLCKLNLK</sequence>
<accession>A0A6C0DIR1</accession>